<feature type="domain" description="DUF2207" evidence="4">
    <location>
        <begin position="27"/>
        <end position="192"/>
    </location>
</feature>
<feature type="domain" description="Predicted membrane protein YciQ-like C-terminal" evidence="5">
    <location>
        <begin position="285"/>
        <end position="471"/>
    </location>
</feature>
<feature type="transmembrane region" description="Helical" evidence="2">
    <location>
        <begin position="427"/>
        <end position="445"/>
    </location>
</feature>
<proteinExistence type="predicted"/>
<protein>
    <submittedName>
        <fullName evidence="6">DUF2207 domain-containing protein</fullName>
    </submittedName>
</protein>
<feature type="signal peptide" evidence="3">
    <location>
        <begin position="1"/>
        <end position="23"/>
    </location>
</feature>
<evidence type="ECO:0000256" key="1">
    <source>
        <dbReference type="SAM" id="MobiDB-lite"/>
    </source>
</evidence>
<evidence type="ECO:0000256" key="2">
    <source>
        <dbReference type="SAM" id="Phobius"/>
    </source>
</evidence>
<feature type="region of interest" description="Disordered" evidence="1">
    <location>
        <begin position="539"/>
        <end position="562"/>
    </location>
</feature>
<keyword evidence="2" id="KW-1133">Transmembrane helix</keyword>
<keyword evidence="2" id="KW-0812">Transmembrane</keyword>
<accession>A0ABR8PJ27</accession>
<gene>
    <name evidence="6" type="ORF">H9659_07375</name>
</gene>
<keyword evidence="2" id="KW-0472">Membrane</keyword>
<feature type="transmembrane region" description="Helical" evidence="2">
    <location>
        <begin position="402"/>
        <end position="421"/>
    </location>
</feature>
<comment type="caution">
    <text evidence="6">The sequence shown here is derived from an EMBL/GenBank/DDBJ whole genome shotgun (WGS) entry which is preliminary data.</text>
</comment>
<feature type="chain" id="PRO_5045833211" evidence="3">
    <location>
        <begin position="24"/>
        <end position="562"/>
    </location>
</feature>
<dbReference type="InterPro" id="IPR048389">
    <property type="entry name" value="YciQ-like_C"/>
</dbReference>
<evidence type="ECO:0000313" key="7">
    <source>
        <dbReference type="Proteomes" id="UP000659496"/>
    </source>
</evidence>
<sequence length="562" mass="62460">MKKVLISMVMFVLLLAYPVPAFADDFTIKEFKIDAQLENDGNVQVKEQFTYEFDGTFNGISRDLYPKEGSDIRDLRAEENGKSLKIEGEDGSYKIHRKSKDETVVIELTYTIVDGVEKYTDMAQFYWPFFDDRNETDFENVMITVRPPQATDDVIAMGYNAARGVGKTDEEGNVVFKLGEVSAGTNADVRVGYPASLFGSAAVANDKEIRPELKREKENLATAQARYDKMHNLSGLAAPYIVGGAVALLLLIGGYALRLQRQRKMQADLHYPEAYFVPEEVMSLPATLRYAVPHVQSTQVQTTALLDLLRKGNIEKQGEEAFRVISRDTQHEHERLLIEWLFDGFGDGETFSYKDLNTLEGDKLSVRQEVEKYNTLQSAWEKSIKEEIDGHDLKGGAKGVRILSVLIGFLLVPPMIIFGIYDQPMWLLFSVFPSLLLVLFGLLYAPKTVKGHGIQHQWDAFRKRLPEVSAADLSDQLDDEQKRAVIFGIGTKTMDEKQLVEPESSYERGYVPPIMYYFPIGTYAYSQLNRADSAVAASNTSSSSASSGGGGVGGGGGGAGAF</sequence>
<keyword evidence="7" id="KW-1185">Reference proteome</keyword>
<feature type="transmembrane region" description="Helical" evidence="2">
    <location>
        <begin position="237"/>
        <end position="257"/>
    </location>
</feature>
<dbReference type="Pfam" id="PF09972">
    <property type="entry name" value="DUF2207"/>
    <property type="match status" value="1"/>
</dbReference>
<dbReference type="InterPro" id="IPR018702">
    <property type="entry name" value="DUF2207"/>
</dbReference>
<dbReference type="Proteomes" id="UP000659496">
    <property type="component" value="Unassembled WGS sequence"/>
</dbReference>
<keyword evidence="3" id="KW-0732">Signal</keyword>
<dbReference type="EMBL" id="JACSQY010000004">
    <property type="protein sequence ID" value="MBD7908144.1"/>
    <property type="molecule type" value="Genomic_DNA"/>
</dbReference>
<reference evidence="6 7" key="1">
    <citation type="submission" date="2020-08" db="EMBL/GenBank/DDBJ databases">
        <title>A Genomic Blueprint of the Chicken Gut Microbiome.</title>
        <authorList>
            <person name="Gilroy R."/>
            <person name="Ravi A."/>
            <person name="Getino M."/>
            <person name="Pursley I."/>
            <person name="Horton D.L."/>
            <person name="Alikhan N.-F."/>
            <person name="Baker D."/>
            <person name="Gharbi K."/>
            <person name="Hall N."/>
            <person name="Watson M."/>
            <person name="Adriaenssens E.M."/>
            <person name="Foster-Nyarko E."/>
            <person name="Jarju S."/>
            <person name="Secka A."/>
            <person name="Antonio M."/>
            <person name="Oren A."/>
            <person name="Chaudhuri R."/>
            <person name="La Ragione R.M."/>
            <person name="Hildebrand F."/>
            <person name="Pallen M.J."/>
        </authorList>
    </citation>
    <scope>NUCLEOTIDE SEQUENCE [LARGE SCALE GENOMIC DNA]</scope>
    <source>
        <strain evidence="6 7">Sa3CUA8</strain>
    </source>
</reference>
<evidence type="ECO:0000259" key="4">
    <source>
        <dbReference type="Pfam" id="PF09972"/>
    </source>
</evidence>
<evidence type="ECO:0000259" key="5">
    <source>
        <dbReference type="Pfam" id="PF20990"/>
    </source>
</evidence>
<name>A0ABR8PJ27_9BACL</name>
<organism evidence="6 7">
    <name type="scientific">Sporosarcina gallistercoris</name>
    <dbReference type="NCBI Taxonomy" id="2762245"/>
    <lineage>
        <taxon>Bacteria</taxon>
        <taxon>Bacillati</taxon>
        <taxon>Bacillota</taxon>
        <taxon>Bacilli</taxon>
        <taxon>Bacillales</taxon>
        <taxon>Caryophanaceae</taxon>
        <taxon>Sporosarcina</taxon>
    </lineage>
</organism>
<evidence type="ECO:0000256" key="3">
    <source>
        <dbReference type="SAM" id="SignalP"/>
    </source>
</evidence>
<feature type="compositionally biased region" description="Gly residues" evidence="1">
    <location>
        <begin position="547"/>
        <end position="562"/>
    </location>
</feature>
<dbReference type="RefSeq" id="WP_191689294.1">
    <property type="nucleotide sequence ID" value="NZ_JACSQY010000004.1"/>
</dbReference>
<dbReference type="Pfam" id="PF20990">
    <property type="entry name" value="DUF2207_C"/>
    <property type="match status" value="1"/>
</dbReference>
<evidence type="ECO:0000313" key="6">
    <source>
        <dbReference type="EMBL" id="MBD7908144.1"/>
    </source>
</evidence>